<gene>
    <name evidence="2" type="ORF">PIB30_001588</name>
</gene>
<dbReference type="Proteomes" id="UP001341840">
    <property type="component" value="Unassembled WGS sequence"/>
</dbReference>
<reference evidence="2 3" key="1">
    <citation type="journal article" date="2023" name="Plants (Basel)">
        <title>Bridging the Gap: Combining Genomics and Transcriptomics Approaches to Understand Stylosanthes scabra, an Orphan Legume from the Brazilian Caatinga.</title>
        <authorList>
            <person name="Ferreira-Neto J.R.C."/>
            <person name="da Silva M.D."/>
            <person name="Binneck E."/>
            <person name="de Melo N.F."/>
            <person name="da Silva R.H."/>
            <person name="de Melo A.L.T.M."/>
            <person name="Pandolfi V."/>
            <person name="Bustamante F.O."/>
            <person name="Brasileiro-Vidal A.C."/>
            <person name="Benko-Iseppon A.M."/>
        </authorList>
    </citation>
    <scope>NUCLEOTIDE SEQUENCE [LARGE SCALE GENOMIC DNA]</scope>
    <source>
        <tissue evidence="2">Leaves</tissue>
    </source>
</reference>
<evidence type="ECO:0000313" key="3">
    <source>
        <dbReference type="Proteomes" id="UP001341840"/>
    </source>
</evidence>
<feature type="region of interest" description="Disordered" evidence="1">
    <location>
        <begin position="100"/>
        <end position="119"/>
    </location>
</feature>
<feature type="compositionally biased region" description="Basic and acidic residues" evidence="1">
    <location>
        <begin position="68"/>
        <end position="88"/>
    </location>
</feature>
<dbReference type="EMBL" id="JASCZI010060418">
    <property type="protein sequence ID" value="MED6130501.1"/>
    <property type="molecule type" value="Genomic_DNA"/>
</dbReference>
<feature type="compositionally biased region" description="Basic and acidic residues" evidence="1">
    <location>
        <begin position="100"/>
        <end position="112"/>
    </location>
</feature>
<evidence type="ECO:0000313" key="2">
    <source>
        <dbReference type="EMBL" id="MED6130501.1"/>
    </source>
</evidence>
<keyword evidence="3" id="KW-1185">Reference proteome</keyword>
<proteinExistence type="predicted"/>
<accession>A0ABU6S321</accession>
<name>A0ABU6S321_9FABA</name>
<comment type="caution">
    <text evidence="2">The sequence shown here is derived from an EMBL/GenBank/DDBJ whole genome shotgun (WGS) entry which is preliminary data.</text>
</comment>
<organism evidence="2 3">
    <name type="scientific">Stylosanthes scabra</name>
    <dbReference type="NCBI Taxonomy" id="79078"/>
    <lineage>
        <taxon>Eukaryota</taxon>
        <taxon>Viridiplantae</taxon>
        <taxon>Streptophyta</taxon>
        <taxon>Embryophyta</taxon>
        <taxon>Tracheophyta</taxon>
        <taxon>Spermatophyta</taxon>
        <taxon>Magnoliopsida</taxon>
        <taxon>eudicotyledons</taxon>
        <taxon>Gunneridae</taxon>
        <taxon>Pentapetalae</taxon>
        <taxon>rosids</taxon>
        <taxon>fabids</taxon>
        <taxon>Fabales</taxon>
        <taxon>Fabaceae</taxon>
        <taxon>Papilionoideae</taxon>
        <taxon>50 kb inversion clade</taxon>
        <taxon>dalbergioids sensu lato</taxon>
        <taxon>Dalbergieae</taxon>
        <taxon>Pterocarpus clade</taxon>
        <taxon>Stylosanthes</taxon>
    </lineage>
</organism>
<sequence>MADYNGAGGRDTRGERSRRSCGERSNNAGSSDAGGVGYQRLGRRRWKAEAIGDGGRLLGDGDWQRLDGGRLDGDWPRQAEARDGDWRKLATGTGVAEAGDVRDKPIFGDGRRQRNRRTGLGVAGGGDWVRLWVTGSRLVRQSSHSQRRLRLVRRAD</sequence>
<feature type="region of interest" description="Disordered" evidence="1">
    <location>
        <begin position="1"/>
        <end position="39"/>
    </location>
</feature>
<protein>
    <submittedName>
        <fullName evidence="2">Uncharacterized protein</fullName>
    </submittedName>
</protein>
<evidence type="ECO:0000256" key="1">
    <source>
        <dbReference type="SAM" id="MobiDB-lite"/>
    </source>
</evidence>
<feature type="region of interest" description="Disordered" evidence="1">
    <location>
        <begin position="68"/>
        <end position="94"/>
    </location>
</feature>
<feature type="compositionally biased region" description="Basic and acidic residues" evidence="1">
    <location>
        <begin position="10"/>
        <end position="22"/>
    </location>
</feature>